<dbReference type="InterPro" id="IPR013658">
    <property type="entry name" value="SGL"/>
</dbReference>
<dbReference type="InterPro" id="IPR051262">
    <property type="entry name" value="SMP-30/CGR1_Lactonase"/>
</dbReference>
<dbReference type="PRINTS" id="PR01790">
    <property type="entry name" value="SMP30FAMILY"/>
</dbReference>
<dbReference type="InterPro" id="IPR005511">
    <property type="entry name" value="SMP-30"/>
</dbReference>
<evidence type="ECO:0000313" key="7">
    <source>
        <dbReference type="Proteomes" id="UP000320839"/>
    </source>
</evidence>
<dbReference type="Gene3D" id="2.120.10.30">
    <property type="entry name" value="TolB, C-terminal domain"/>
    <property type="match status" value="1"/>
</dbReference>
<dbReference type="Pfam" id="PF08450">
    <property type="entry name" value="SGL"/>
    <property type="match status" value="1"/>
</dbReference>
<dbReference type="Proteomes" id="UP000320839">
    <property type="component" value="Chromosome"/>
</dbReference>
<name>A0A518FU52_9PLAN</name>
<gene>
    <name evidence="6" type="primary">gnl_5</name>
    <name evidence="6" type="ORF">Pan153_45420</name>
</gene>
<evidence type="ECO:0000259" key="5">
    <source>
        <dbReference type="Pfam" id="PF08450"/>
    </source>
</evidence>
<dbReference type="EC" id="3.1.1.17" evidence="6"/>
<feature type="active site" description="Proton donor/acceptor" evidence="2">
    <location>
        <position position="237"/>
    </location>
</feature>
<keyword evidence="3" id="KW-0862">Zinc</keyword>
<organism evidence="6 7">
    <name type="scientific">Gimesia panareensis</name>
    <dbReference type="NCBI Taxonomy" id="2527978"/>
    <lineage>
        <taxon>Bacteria</taxon>
        <taxon>Pseudomonadati</taxon>
        <taxon>Planctomycetota</taxon>
        <taxon>Planctomycetia</taxon>
        <taxon>Planctomycetales</taxon>
        <taxon>Planctomycetaceae</taxon>
        <taxon>Gimesia</taxon>
    </lineage>
</organism>
<reference evidence="6 7" key="1">
    <citation type="submission" date="2019-02" db="EMBL/GenBank/DDBJ databases">
        <title>Deep-cultivation of Planctomycetes and their phenomic and genomic characterization uncovers novel biology.</title>
        <authorList>
            <person name="Wiegand S."/>
            <person name="Jogler M."/>
            <person name="Boedeker C."/>
            <person name="Pinto D."/>
            <person name="Vollmers J."/>
            <person name="Rivas-Marin E."/>
            <person name="Kohn T."/>
            <person name="Peeters S.H."/>
            <person name="Heuer A."/>
            <person name="Rast P."/>
            <person name="Oberbeckmann S."/>
            <person name="Bunk B."/>
            <person name="Jeske O."/>
            <person name="Meyerdierks A."/>
            <person name="Storesund J.E."/>
            <person name="Kallscheuer N."/>
            <person name="Luecker S."/>
            <person name="Lage O.M."/>
            <person name="Pohl T."/>
            <person name="Merkel B.J."/>
            <person name="Hornburger P."/>
            <person name="Mueller R.-W."/>
            <person name="Bruemmer F."/>
            <person name="Labrenz M."/>
            <person name="Spormann A.M."/>
            <person name="Op den Camp H."/>
            <person name="Overmann J."/>
            <person name="Amann R."/>
            <person name="Jetten M.S.M."/>
            <person name="Mascher T."/>
            <person name="Medema M.H."/>
            <person name="Devos D.P."/>
            <person name="Kaster A.-K."/>
            <person name="Ovreas L."/>
            <person name="Rohde M."/>
            <person name="Galperin M.Y."/>
            <person name="Jogler C."/>
        </authorList>
    </citation>
    <scope>NUCLEOTIDE SEQUENCE [LARGE SCALE GENOMIC DNA]</scope>
    <source>
        <strain evidence="6 7">Pan153</strain>
    </source>
</reference>
<dbReference type="GO" id="GO:0046872">
    <property type="term" value="F:metal ion binding"/>
    <property type="evidence" value="ECO:0007669"/>
    <property type="project" value="UniProtKB-KW"/>
</dbReference>
<dbReference type="InterPro" id="IPR011042">
    <property type="entry name" value="6-blade_b-propeller_TolB-like"/>
</dbReference>
<evidence type="ECO:0000256" key="2">
    <source>
        <dbReference type="PIRSR" id="PIRSR605511-1"/>
    </source>
</evidence>
<feature type="binding site" evidence="3">
    <location>
        <position position="47"/>
    </location>
    <ligand>
        <name>a divalent metal cation</name>
        <dbReference type="ChEBI" id="CHEBI:60240"/>
    </ligand>
</feature>
<dbReference type="GO" id="GO:0004341">
    <property type="term" value="F:gluconolactonase activity"/>
    <property type="evidence" value="ECO:0007669"/>
    <property type="project" value="UniProtKB-EC"/>
</dbReference>
<sequence precursor="true">MKNILNWSAALLALFVVSAPLQAADQIPGIGPVSKPVKVFTDFKFTEGPAFDLKGNLYFTDIPDNKIYKVDTKGELSVFLEPSNHCNGLMLDGSGKLLACEMDGRLVSINLKNKKVKPLAAKYEGKRFNAPNDLVVDRTGGIYFTDPHFRAPEPLPQGKVAVYYRSADGKVTRLIDDLKAPNGVILSPDEKTLYVIPSMQKEMWAYPVTAPGKIGKGRVFCTLKQAEGYKEPGSGGDGLTIDTNGNLYITTGLGLQVYSPEGKLLGIIEVPEKPANVTFGGKDNSSLFITARTSLYRIDTKAKGHRFPGKSS</sequence>
<protein>
    <submittedName>
        <fullName evidence="6">Gluconolactonase</fullName>
        <ecNumber evidence="6">3.1.1.17</ecNumber>
    </submittedName>
</protein>
<evidence type="ECO:0000313" key="6">
    <source>
        <dbReference type="EMBL" id="QDV19873.1"/>
    </source>
</evidence>
<comment type="cofactor">
    <cofactor evidence="3">
        <name>Zn(2+)</name>
        <dbReference type="ChEBI" id="CHEBI:29105"/>
    </cofactor>
    <text evidence="3">Binds 1 divalent metal cation per subunit.</text>
</comment>
<feature type="binding site" evidence="3">
    <location>
        <position position="237"/>
    </location>
    <ligand>
        <name>a divalent metal cation</name>
        <dbReference type="ChEBI" id="CHEBI:60240"/>
    </ligand>
</feature>
<dbReference type="OrthoDB" id="272794at2"/>
<feature type="domain" description="SMP-30/Gluconolactonase/LRE-like region" evidence="5">
    <location>
        <begin position="45"/>
        <end position="291"/>
    </location>
</feature>
<proteinExistence type="predicted"/>
<dbReference type="PANTHER" id="PTHR47572:SF4">
    <property type="entry name" value="LACTONASE DRP35"/>
    <property type="match status" value="1"/>
</dbReference>
<feature type="binding site" evidence="3">
    <location>
        <position position="132"/>
    </location>
    <ligand>
        <name>substrate</name>
    </ligand>
</feature>
<evidence type="ECO:0000256" key="4">
    <source>
        <dbReference type="SAM" id="SignalP"/>
    </source>
</evidence>
<feature type="binding site" evidence="3">
    <location>
        <position position="182"/>
    </location>
    <ligand>
        <name>a divalent metal cation</name>
        <dbReference type="ChEBI" id="CHEBI:60240"/>
    </ligand>
</feature>
<keyword evidence="4" id="KW-0732">Signal</keyword>
<feature type="signal peptide" evidence="4">
    <location>
        <begin position="1"/>
        <end position="23"/>
    </location>
</feature>
<dbReference type="PANTHER" id="PTHR47572">
    <property type="entry name" value="LIPOPROTEIN-RELATED"/>
    <property type="match status" value="1"/>
</dbReference>
<keyword evidence="3" id="KW-0479">Metal-binding</keyword>
<dbReference type="RefSeq" id="WP_145457798.1">
    <property type="nucleotide sequence ID" value="NZ_CP036317.1"/>
</dbReference>
<accession>A0A518FU52</accession>
<dbReference type="AlphaFoldDB" id="A0A518FU52"/>
<dbReference type="SUPFAM" id="SSF63829">
    <property type="entry name" value="Calcium-dependent phosphotriesterase"/>
    <property type="match status" value="1"/>
</dbReference>
<keyword evidence="1 6" id="KW-0378">Hydrolase</keyword>
<feature type="chain" id="PRO_5021825740" evidence="4">
    <location>
        <begin position="24"/>
        <end position="312"/>
    </location>
</feature>
<dbReference type="EMBL" id="CP036317">
    <property type="protein sequence ID" value="QDV19873.1"/>
    <property type="molecule type" value="Genomic_DNA"/>
</dbReference>
<evidence type="ECO:0000256" key="1">
    <source>
        <dbReference type="ARBA" id="ARBA00022801"/>
    </source>
</evidence>
<evidence type="ECO:0000256" key="3">
    <source>
        <dbReference type="PIRSR" id="PIRSR605511-2"/>
    </source>
</evidence>